<reference evidence="3" key="1">
    <citation type="journal article" date="2013" name="Nat. Genet.">
        <title>The Capsella rubella genome and the genomic consequences of rapid mating system evolution.</title>
        <authorList>
            <person name="Slotte T."/>
            <person name="Hazzouri K.M."/>
            <person name="Agren J.A."/>
            <person name="Koenig D."/>
            <person name="Maumus F."/>
            <person name="Guo Y.L."/>
            <person name="Steige K."/>
            <person name="Platts A.E."/>
            <person name="Escobar J.S."/>
            <person name="Newman L.K."/>
            <person name="Wang W."/>
            <person name="Mandakova T."/>
            <person name="Vello E."/>
            <person name="Smith L.M."/>
            <person name="Henz S.R."/>
            <person name="Steffen J."/>
            <person name="Takuno S."/>
            <person name="Brandvain Y."/>
            <person name="Coop G."/>
            <person name="Andolfatto P."/>
            <person name="Hu T.T."/>
            <person name="Blanchette M."/>
            <person name="Clark R.M."/>
            <person name="Quesneville H."/>
            <person name="Nordborg M."/>
            <person name="Gaut B.S."/>
            <person name="Lysak M.A."/>
            <person name="Jenkins J."/>
            <person name="Grimwood J."/>
            <person name="Chapman J."/>
            <person name="Prochnik S."/>
            <person name="Shu S."/>
            <person name="Rokhsar D."/>
            <person name="Schmutz J."/>
            <person name="Weigel D."/>
            <person name="Wright S.I."/>
        </authorList>
    </citation>
    <scope>NUCLEOTIDE SEQUENCE [LARGE SCALE GENOMIC DNA]</scope>
    <source>
        <strain evidence="3">cv. Monte Gargano</strain>
    </source>
</reference>
<dbReference type="AlphaFoldDB" id="R0GW53"/>
<dbReference type="eggNOG" id="KOG0017">
    <property type="taxonomic scope" value="Eukaryota"/>
</dbReference>
<dbReference type="PANTHER" id="PTHR47481:SF10">
    <property type="entry name" value="COPIA-LIKE POLYPROTEIN_RETROTRANSPOSON"/>
    <property type="match status" value="1"/>
</dbReference>
<organism evidence="2 3">
    <name type="scientific">Capsella rubella</name>
    <dbReference type="NCBI Taxonomy" id="81985"/>
    <lineage>
        <taxon>Eukaryota</taxon>
        <taxon>Viridiplantae</taxon>
        <taxon>Streptophyta</taxon>
        <taxon>Embryophyta</taxon>
        <taxon>Tracheophyta</taxon>
        <taxon>Spermatophyta</taxon>
        <taxon>Magnoliopsida</taxon>
        <taxon>eudicotyledons</taxon>
        <taxon>Gunneridae</taxon>
        <taxon>Pentapetalae</taxon>
        <taxon>rosids</taxon>
        <taxon>malvids</taxon>
        <taxon>Brassicales</taxon>
        <taxon>Brassicaceae</taxon>
        <taxon>Camelineae</taxon>
        <taxon>Capsella</taxon>
    </lineage>
</organism>
<gene>
    <name evidence="2" type="ORF">CARUB_v10006743mg</name>
</gene>
<dbReference type="Pfam" id="PF14223">
    <property type="entry name" value="Retrotran_gag_2"/>
    <property type="match status" value="1"/>
</dbReference>
<protein>
    <recommendedName>
        <fullName evidence="4">Retrotransposon gag domain-containing protein</fullName>
    </recommendedName>
</protein>
<keyword evidence="3" id="KW-1185">Reference proteome</keyword>
<dbReference type="PANTHER" id="PTHR47481">
    <property type="match status" value="1"/>
</dbReference>
<feature type="non-terminal residue" evidence="2">
    <location>
        <position position="378"/>
    </location>
</feature>
<evidence type="ECO:0000256" key="1">
    <source>
        <dbReference type="SAM" id="MobiDB-lite"/>
    </source>
</evidence>
<feature type="compositionally biased region" description="Low complexity" evidence="1">
    <location>
        <begin position="243"/>
        <end position="268"/>
    </location>
</feature>
<name>R0GW53_9BRAS</name>
<evidence type="ECO:0008006" key="4">
    <source>
        <dbReference type="Google" id="ProtNLM"/>
    </source>
</evidence>
<evidence type="ECO:0000313" key="2">
    <source>
        <dbReference type="EMBL" id="EOA15398.1"/>
    </source>
</evidence>
<feature type="region of interest" description="Disordered" evidence="1">
    <location>
        <begin position="201"/>
        <end position="271"/>
    </location>
</feature>
<evidence type="ECO:0000313" key="3">
    <source>
        <dbReference type="Proteomes" id="UP000029121"/>
    </source>
</evidence>
<proteinExistence type="predicted"/>
<accession>R0GW53</accession>
<sequence>MNPTNDKPFGISQIRAYIPIMLDMEKLNYDTWRELFETHCLTFGVSGHIDGSSSPSSPTDVSWKERDGLVKMWIYGTISESILDTVLKTKCSAHDLWLAIENLFRDNKEARALQIDNELRNLTVGDLSIHDYCKKLKSLSDLLANVDSPFSERTLVMHMINGLNDKFDSIINVIKHKSPFPSFAVARSMLIMEEDRLKKITRPSATSPHHHSSPDVLYTESDQEPRYNNNNNRGGRGRGRGGRYNNNNNRNRGGCSNNNSSHSWNNSSPQQSWPYGTPFPYPYAFAPPQQHQSSYYPGLSQFAAPPYPHPQPRPSGGILGPAPRPYEAHLAQTSPTVTSPENIPTALANAFSTMSLQDPYDPAWVMDSGATSHVTADQ</sequence>
<dbReference type="EMBL" id="KB870811">
    <property type="protein sequence ID" value="EOA15398.1"/>
    <property type="molecule type" value="Genomic_DNA"/>
</dbReference>
<feature type="region of interest" description="Disordered" evidence="1">
    <location>
        <begin position="292"/>
        <end position="326"/>
    </location>
</feature>
<dbReference type="Proteomes" id="UP000029121">
    <property type="component" value="Unassembled WGS sequence"/>
</dbReference>